<evidence type="ECO:0000259" key="7">
    <source>
        <dbReference type="PROSITE" id="PS50002"/>
    </source>
</evidence>
<evidence type="ECO:0000256" key="3">
    <source>
        <dbReference type="ARBA" id="ARBA00023288"/>
    </source>
</evidence>
<evidence type="ECO:0000313" key="8">
    <source>
        <dbReference type="EMBL" id="KAL0978600.1"/>
    </source>
</evidence>
<dbReference type="InterPro" id="IPR036860">
    <property type="entry name" value="SH2_dom_sf"/>
</dbReference>
<dbReference type="SUPFAM" id="SSF55550">
    <property type="entry name" value="SH2 domain"/>
    <property type="match status" value="1"/>
</dbReference>
<feature type="domain" description="SH2" evidence="6">
    <location>
        <begin position="88"/>
        <end position="181"/>
    </location>
</feature>
<dbReference type="EMBL" id="JAGEUA010000005">
    <property type="protein sequence ID" value="KAL0978600.1"/>
    <property type="molecule type" value="Genomic_DNA"/>
</dbReference>
<dbReference type="Gene3D" id="3.30.505.10">
    <property type="entry name" value="SH2 domain"/>
    <property type="match status" value="1"/>
</dbReference>
<accession>A0ABD0WPU7</accession>
<evidence type="ECO:0000256" key="2">
    <source>
        <dbReference type="ARBA" id="ARBA00022999"/>
    </source>
</evidence>
<keyword evidence="1 5" id="KW-0728">SH3 domain</keyword>
<evidence type="ECO:0000256" key="1">
    <source>
        <dbReference type="ARBA" id="ARBA00022443"/>
    </source>
</evidence>
<evidence type="ECO:0000259" key="6">
    <source>
        <dbReference type="PROSITE" id="PS50001"/>
    </source>
</evidence>
<gene>
    <name evidence="8" type="ORF">UPYG_G00172760</name>
</gene>
<dbReference type="PROSITE" id="PS50001">
    <property type="entry name" value="SH2"/>
    <property type="match status" value="1"/>
</dbReference>
<dbReference type="PROSITE" id="PS50002">
    <property type="entry name" value="SH3"/>
    <property type="match status" value="1"/>
</dbReference>
<name>A0ABD0WPU7_UMBPY</name>
<dbReference type="Pfam" id="PF00017">
    <property type="entry name" value="SH2"/>
    <property type="match status" value="1"/>
</dbReference>
<dbReference type="InterPro" id="IPR001452">
    <property type="entry name" value="SH3_domain"/>
</dbReference>
<dbReference type="AlphaFoldDB" id="A0ABD0WPU7"/>
<sequence length="255" mass="28685">MGNCPIKFRSNISTLENPTEPAISDNNMPIVVSLCNFPYEDPLESSIQIGESLTVLADDGGFMMVRSTTTGNEAYIPSIYTAKVINRWLYKGISRSKAEELLQLPNNDTGAFLIRESQTTPDSYSLSILKRTNSVKHYRICCLHNGWFYITPRLTFNSLSHLVEHYSESANGLCCSLREPCTILGSTYPSMVRPYPKAIRRPTLNWKDVSSSMIFSKTRADSEDSLVSEGLREAIRSYLYMTEASCQDCGKPWNT</sequence>
<dbReference type="PANTHER" id="PTHR46037">
    <property type="entry name" value="PROTEIN ENHANCER OF SEVENLESS 2B"/>
    <property type="match status" value="1"/>
</dbReference>
<dbReference type="InterPro" id="IPR043539">
    <property type="entry name" value="Grb2-like"/>
</dbReference>
<dbReference type="InterPro" id="IPR000980">
    <property type="entry name" value="SH2"/>
</dbReference>
<keyword evidence="9" id="KW-1185">Reference proteome</keyword>
<dbReference type="SMART" id="SM00252">
    <property type="entry name" value="SH2"/>
    <property type="match status" value="1"/>
</dbReference>
<protein>
    <recommendedName>
        <fullName evidence="10">Src-like-adapter 2</fullName>
    </recommendedName>
</protein>
<keyword evidence="3" id="KW-0449">Lipoprotein</keyword>
<feature type="domain" description="SH3" evidence="7">
    <location>
        <begin position="26"/>
        <end position="86"/>
    </location>
</feature>
<evidence type="ECO:0000256" key="4">
    <source>
        <dbReference type="PROSITE-ProRule" id="PRU00191"/>
    </source>
</evidence>
<dbReference type="Proteomes" id="UP001557470">
    <property type="component" value="Unassembled WGS sequence"/>
</dbReference>
<evidence type="ECO:0000313" key="9">
    <source>
        <dbReference type="Proteomes" id="UP001557470"/>
    </source>
</evidence>
<comment type="caution">
    <text evidence="8">The sequence shown here is derived from an EMBL/GenBank/DDBJ whole genome shotgun (WGS) entry which is preliminary data.</text>
</comment>
<dbReference type="InterPro" id="IPR036028">
    <property type="entry name" value="SH3-like_dom_sf"/>
</dbReference>
<dbReference type="PRINTS" id="PR00401">
    <property type="entry name" value="SH2DOMAIN"/>
</dbReference>
<keyword evidence="2 4" id="KW-0727">SH2 domain</keyword>
<proteinExistence type="predicted"/>
<reference evidence="8 9" key="1">
    <citation type="submission" date="2024-06" db="EMBL/GenBank/DDBJ databases">
        <authorList>
            <person name="Pan Q."/>
            <person name="Wen M."/>
            <person name="Jouanno E."/>
            <person name="Zahm M."/>
            <person name="Klopp C."/>
            <person name="Cabau C."/>
            <person name="Louis A."/>
            <person name="Berthelot C."/>
            <person name="Parey E."/>
            <person name="Roest Crollius H."/>
            <person name="Montfort J."/>
            <person name="Robinson-Rechavi M."/>
            <person name="Bouchez O."/>
            <person name="Lampietro C."/>
            <person name="Lopez Roques C."/>
            <person name="Donnadieu C."/>
            <person name="Postlethwait J."/>
            <person name="Bobe J."/>
            <person name="Verreycken H."/>
            <person name="Guiguen Y."/>
        </authorList>
    </citation>
    <scope>NUCLEOTIDE SEQUENCE [LARGE SCALE GENOMIC DNA]</scope>
    <source>
        <strain evidence="8">Up_M1</strain>
        <tissue evidence="8">Testis</tissue>
    </source>
</reference>
<dbReference type="SUPFAM" id="SSF50044">
    <property type="entry name" value="SH3-domain"/>
    <property type="match status" value="1"/>
</dbReference>
<evidence type="ECO:0008006" key="10">
    <source>
        <dbReference type="Google" id="ProtNLM"/>
    </source>
</evidence>
<organism evidence="8 9">
    <name type="scientific">Umbra pygmaea</name>
    <name type="common">Eastern mudminnow</name>
    <dbReference type="NCBI Taxonomy" id="75934"/>
    <lineage>
        <taxon>Eukaryota</taxon>
        <taxon>Metazoa</taxon>
        <taxon>Chordata</taxon>
        <taxon>Craniata</taxon>
        <taxon>Vertebrata</taxon>
        <taxon>Euteleostomi</taxon>
        <taxon>Actinopterygii</taxon>
        <taxon>Neopterygii</taxon>
        <taxon>Teleostei</taxon>
        <taxon>Protacanthopterygii</taxon>
        <taxon>Esociformes</taxon>
        <taxon>Umbridae</taxon>
        <taxon>Umbra</taxon>
    </lineage>
</organism>
<dbReference type="Gene3D" id="2.30.30.40">
    <property type="entry name" value="SH3 Domains"/>
    <property type="match status" value="1"/>
</dbReference>
<evidence type="ECO:0000256" key="5">
    <source>
        <dbReference type="PROSITE-ProRule" id="PRU00192"/>
    </source>
</evidence>